<dbReference type="PROSITE" id="PS50893">
    <property type="entry name" value="ABC_TRANSPORTER_2"/>
    <property type="match status" value="1"/>
</dbReference>
<dbReference type="Pfam" id="PF08402">
    <property type="entry name" value="TOBE_2"/>
    <property type="match status" value="1"/>
</dbReference>
<dbReference type="EMBL" id="JBIAZU010000001">
    <property type="protein sequence ID" value="MFF5289290.1"/>
    <property type="molecule type" value="Genomic_DNA"/>
</dbReference>
<proteinExistence type="predicted"/>
<dbReference type="Gene3D" id="2.40.50.100">
    <property type="match status" value="1"/>
</dbReference>
<evidence type="ECO:0000259" key="4">
    <source>
        <dbReference type="PROSITE" id="PS50893"/>
    </source>
</evidence>
<dbReference type="Proteomes" id="UP001602245">
    <property type="component" value="Unassembled WGS sequence"/>
</dbReference>
<dbReference type="PANTHER" id="PTHR42781:SF4">
    <property type="entry name" value="SPERMIDINE_PUTRESCINE IMPORT ATP-BINDING PROTEIN POTA"/>
    <property type="match status" value="1"/>
</dbReference>
<evidence type="ECO:0000256" key="2">
    <source>
        <dbReference type="ARBA" id="ARBA00022741"/>
    </source>
</evidence>
<keyword evidence="3 5" id="KW-0067">ATP-binding</keyword>
<dbReference type="PANTHER" id="PTHR42781">
    <property type="entry name" value="SPERMIDINE/PUTRESCINE IMPORT ATP-BINDING PROTEIN POTA"/>
    <property type="match status" value="1"/>
</dbReference>
<keyword evidence="1" id="KW-0813">Transport</keyword>
<dbReference type="Gene3D" id="3.40.50.300">
    <property type="entry name" value="P-loop containing nucleotide triphosphate hydrolases"/>
    <property type="match status" value="1"/>
</dbReference>
<feature type="domain" description="ABC transporter" evidence="4">
    <location>
        <begin position="2"/>
        <end position="244"/>
    </location>
</feature>
<dbReference type="InterPro" id="IPR003439">
    <property type="entry name" value="ABC_transporter-like_ATP-bd"/>
</dbReference>
<sequence>MIKLTGLVKRYPGRAVGANAVDGIDLEVGEGKLTTLLGPSGCGKTTTLRLIAGLERADAGTVEIGGQVVSDPARGIFIGPHRRPIGIVFQSYAIWPHMTVVENVMFPLKVSRPRPRKGEARKRALEALDAVGLADFAERPAPALSGGQQQRVALARALVREPKVLLLDEPLSNLDKGLRGRMRDEIRAVQQRLGITTVFVTHDQDEALAVSDDVVVMNGGHVVERGIPHAIYTYPRDMFTARFLGVSNSLDGVVESVGPEGATVSFGKRSMLCSQCEAIEAGQTVSVFMRPESFKLSRRQHSDEAWPGTIEFSIYHGDCWDYHVRLGDDLLKVRVYREKVGLEHGDLVFLEPDPDSAIVMPAATGMAATPAEVPATT</sequence>
<evidence type="ECO:0000313" key="6">
    <source>
        <dbReference type="Proteomes" id="UP001602245"/>
    </source>
</evidence>
<dbReference type="InterPro" id="IPR050093">
    <property type="entry name" value="ABC_SmlMolc_Importer"/>
</dbReference>
<dbReference type="SUPFAM" id="SSF50331">
    <property type="entry name" value="MOP-like"/>
    <property type="match status" value="1"/>
</dbReference>
<dbReference type="PROSITE" id="PS00211">
    <property type="entry name" value="ABC_TRANSPORTER_1"/>
    <property type="match status" value="1"/>
</dbReference>
<accession>A0ABW6WAE3</accession>
<dbReference type="SUPFAM" id="SSF52540">
    <property type="entry name" value="P-loop containing nucleoside triphosphate hydrolases"/>
    <property type="match status" value="1"/>
</dbReference>
<keyword evidence="6" id="KW-1185">Reference proteome</keyword>
<evidence type="ECO:0000313" key="5">
    <source>
        <dbReference type="EMBL" id="MFF5289290.1"/>
    </source>
</evidence>
<organism evidence="5 6">
    <name type="scientific">Paractinoplanes globisporus</name>
    <dbReference type="NCBI Taxonomy" id="113565"/>
    <lineage>
        <taxon>Bacteria</taxon>
        <taxon>Bacillati</taxon>
        <taxon>Actinomycetota</taxon>
        <taxon>Actinomycetes</taxon>
        <taxon>Micromonosporales</taxon>
        <taxon>Micromonosporaceae</taxon>
        <taxon>Paractinoplanes</taxon>
    </lineage>
</organism>
<gene>
    <name evidence="5" type="ORF">ACFY35_07620</name>
</gene>
<evidence type="ECO:0000256" key="1">
    <source>
        <dbReference type="ARBA" id="ARBA00022448"/>
    </source>
</evidence>
<name>A0ABW6WAE3_9ACTN</name>
<dbReference type="InterPro" id="IPR003593">
    <property type="entry name" value="AAA+_ATPase"/>
</dbReference>
<keyword evidence="2" id="KW-0547">Nucleotide-binding</keyword>
<evidence type="ECO:0000256" key="3">
    <source>
        <dbReference type="ARBA" id="ARBA00022840"/>
    </source>
</evidence>
<reference evidence="5 6" key="1">
    <citation type="submission" date="2024-10" db="EMBL/GenBank/DDBJ databases">
        <title>The Natural Products Discovery Center: Release of the First 8490 Sequenced Strains for Exploring Actinobacteria Biosynthetic Diversity.</title>
        <authorList>
            <person name="Kalkreuter E."/>
            <person name="Kautsar S.A."/>
            <person name="Yang D."/>
            <person name="Bader C.D."/>
            <person name="Teijaro C.N."/>
            <person name="Fluegel L."/>
            <person name="Davis C.M."/>
            <person name="Simpson J.R."/>
            <person name="Lauterbach L."/>
            <person name="Steele A.D."/>
            <person name="Gui C."/>
            <person name="Meng S."/>
            <person name="Li G."/>
            <person name="Viehrig K."/>
            <person name="Ye F."/>
            <person name="Su P."/>
            <person name="Kiefer A.F."/>
            <person name="Nichols A."/>
            <person name="Cepeda A.J."/>
            <person name="Yan W."/>
            <person name="Fan B."/>
            <person name="Jiang Y."/>
            <person name="Adhikari A."/>
            <person name="Zheng C.-J."/>
            <person name="Schuster L."/>
            <person name="Cowan T.M."/>
            <person name="Smanski M.J."/>
            <person name="Chevrette M.G."/>
            <person name="De Carvalho L.P.S."/>
            <person name="Shen B."/>
        </authorList>
    </citation>
    <scope>NUCLEOTIDE SEQUENCE [LARGE SCALE GENOMIC DNA]</scope>
    <source>
        <strain evidence="5 6">NPDC000087</strain>
    </source>
</reference>
<comment type="caution">
    <text evidence="5">The sequence shown here is derived from an EMBL/GenBank/DDBJ whole genome shotgun (WGS) entry which is preliminary data.</text>
</comment>
<dbReference type="SMART" id="SM00382">
    <property type="entry name" value="AAA"/>
    <property type="match status" value="1"/>
</dbReference>
<dbReference type="InterPro" id="IPR013611">
    <property type="entry name" value="Transp-assoc_OB_typ2"/>
</dbReference>
<protein>
    <submittedName>
        <fullName evidence="5">ABC transporter ATP-binding protein</fullName>
    </submittedName>
</protein>
<dbReference type="InterPro" id="IPR017871">
    <property type="entry name" value="ABC_transporter-like_CS"/>
</dbReference>
<dbReference type="RefSeq" id="WP_020509631.1">
    <property type="nucleotide sequence ID" value="NZ_JBIAZU010000001.1"/>
</dbReference>
<dbReference type="GO" id="GO:0005524">
    <property type="term" value="F:ATP binding"/>
    <property type="evidence" value="ECO:0007669"/>
    <property type="project" value="UniProtKB-KW"/>
</dbReference>
<dbReference type="Pfam" id="PF00005">
    <property type="entry name" value="ABC_tran"/>
    <property type="match status" value="1"/>
</dbReference>
<dbReference type="InterPro" id="IPR008995">
    <property type="entry name" value="Mo/tungstate-bd_C_term_dom"/>
</dbReference>
<dbReference type="InterPro" id="IPR027417">
    <property type="entry name" value="P-loop_NTPase"/>
</dbReference>